<dbReference type="RefSeq" id="WP_187787267.1">
    <property type="nucleotide sequence ID" value="NZ_JACTVA010000117.1"/>
</dbReference>
<organism evidence="2 3">
    <name type="scientific">Teichococcus aerophilus</name>
    <dbReference type="NCBI Taxonomy" id="1224513"/>
    <lineage>
        <taxon>Bacteria</taxon>
        <taxon>Pseudomonadati</taxon>
        <taxon>Pseudomonadota</taxon>
        <taxon>Alphaproteobacteria</taxon>
        <taxon>Acetobacterales</taxon>
        <taxon>Roseomonadaceae</taxon>
        <taxon>Roseomonas</taxon>
    </lineage>
</organism>
<sequence length="188" mass="19846">MTYYAGVDVSLETSSIRIVDAQGAIQRELKVESELEARAAALTGTGFIFSRIGLEAGSLSPWLHAGLAKAGLPVVLLETRQLRATIKAMPVQTDRNDARAMAQVARTGWYKAVHVTSEQSEDLRVLLSGRKLLVAKLRDLDHGIRGPQRGLGFKVGQVSEAAFPDRARELADGQGGAGGGDGAAAVGP</sequence>
<name>A0ABR7RV54_9PROT</name>
<evidence type="ECO:0000313" key="2">
    <source>
        <dbReference type="EMBL" id="MBC9210163.1"/>
    </source>
</evidence>
<dbReference type="InterPro" id="IPR047650">
    <property type="entry name" value="Transpos_IS110"/>
</dbReference>
<dbReference type="InterPro" id="IPR002525">
    <property type="entry name" value="Transp_IS110-like_N"/>
</dbReference>
<dbReference type="EMBL" id="JACTVA010000117">
    <property type="protein sequence ID" value="MBC9210163.1"/>
    <property type="molecule type" value="Genomic_DNA"/>
</dbReference>
<gene>
    <name evidence="2" type="ORF">IBL26_25320</name>
</gene>
<evidence type="ECO:0000313" key="3">
    <source>
        <dbReference type="Proteomes" id="UP000626026"/>
    </source>
</evidence>
<comment type="caution">
    <text evidence="2">The sequence shown here is derived from an EMBL/GenBank/DDBJ whole genome shotgun (WGS) entry which is preliminary data.</text>
</comment>
<proteinExistence type="predicted"/>
<protein>
    <submittedName>
        <fullName evidence="2">Transposase</fullName>
    </submittedName>
</protein>
<dbReference type="PANTHER" id="PTHR33055">
    <property type="entry name" value="TRANSPOSASE FOR INSERTION SEQUENCE ELEMENT IS1111A"/>
    <property type="match status" value="1"/>
</dbReference>
<dbReference type="PANTHER" id="PTHR33055:SF3">
    <property type="entry name" value="PUTATIVE TRANSPOSASE FOR IS117-RELATED"/>
    <property type="match status" value="1"/>
</dbReference>
<reference evidence="2 3" key="1">
    <citation type="journal article" date="2013" name="Int. J. Syst. Evol. Microbiol.">
        <title>Roseomonas aerophila sp. nov., isolated from air.</title>
        <authorList>
            <person name="Kim S.J."/>
            <person name="Weon H.Y."/>
            <person name="Ahn J.H."/>
            <person name="Hong S.B."/>
            <person name="Seok S.J."/>
            <person name="Whang K.S."/>
            <person name="Kwon S.W."/>
        </authorList>
    </citation>
    <scope>NUCLEOTIDE SEQUENCE [LARGE SCALE GENOMIC DNA]</scope>
    <source>
        <strain evidence="2 3">NBRC 108923</strain>
    </source>
</reference>
<dbReference type="Pfam" id="PF01548">
    <property type="entry name" value="DEDD_Tnp_IS110"/>
    <property type="match status" value="1"/>
</dbReference>
<keyword evidence="3" id="KW-1185">Reference proteome</keyword>
<accession>A0ABR7RV54</accession>
<dbReference type="Proteomes" id="UP000626026">
    <property type="component" value="Unassembled WGS sequence"/>
</dbReference>
<evidence type="ECO:0000259" key="1">
    <source>
        <dbReference type="Pfam" id="PF01548"/>
    </source>
</evidence>
<feature type="domain" description="Transposase IS110-like N-terminal" evidence="1">
    <location>
        <begin position="5"/>
        <end position="144"/>
    </location>
</feature>